<keyword evidence="1" id="KW-1133">Transmembrane helix</keyword>
<proteinExistence type="predicted"/>
<reference evidence="2" key="1">
    <citation type="submission" date="2020-02" db="EMBL/GenBank/DDBJ databases">
        <authorList>
            <person name="Meier V. D."/>
        </authorList>
    </citation>
    <scope>NUCLEOTIDE SEQUENCE</scope>
    <source>
        <strain evidence="2">AVDCRST_MAG22</strain>
    </source>
</reference>
<accession>A0A6J4QE61</accession>
<keyword evidence="1" id="KW-0812">Transmembrane</keyword>
<feature type="transmembrane region" description="Helical" evidence="1">
    <location>
        <begin position="52"/>
        <end position="73"/>
    </location>
</feature>
<dbReference type="EMBL" id="CADCUV010000173">
    <property type="protein sequence ID" value="CAA9435104.1"/>
    <property type="molecule type" value="Genomic_DNA"/>
</dbReference>
<dbReference type="AlphaFoldDB" id="A0A6J4QE61"/>
<feature type="transmembrane region" description="Helical" evidence="1">
    <location>
        <begin position="85"/>
        <end position="108"/>
    </location>
</feature>
<name>A0A6J4QE61_9ACTN</name>
<evidence type="ECO:0000256" key="1">
    <source>
        <dbReference type="SAM" id="Phobius"/>
    </source>
</evidence>
<protein>
    <submittedName>
        <fullName evidence="2">Uncharacterized protein</fullName>
    </submittedName>
</protein>
<sequence length="153" mass="15228">MKDSRGRGIHWGAVALGWIVASAAGVLLSPAFRFLYGTVAGPPPERGEFTATIVAISLLSGFVAYLLGGYVAGRVAGVSGGFNGAMTAVIGLAVGLVLASILALFGLLFSEGATIPPAGFGFASVALMAGLLLFGMNLLGGYIGGKLGEPPDA</sequence>
<keyword evidence="1" id="KW-0472">Membrane</keyword>
<organism evidence="2">
    <name type="scientific">uncultured Rubrobacteraceae bacterium</name>
    <dbReference type="NCBI Taxonomy" id="349277"/>
    <lineage>
        <taxon>Bacteria</taxon>
        <taxon>Bacillati</taxon>
        <taxon>Actinomycetota</taxon>
        <taxon>Rubrobacteria</taxon>
        <taxon>Rubrobacterales</taxon>
        <taxon>Rubrobacteraceae</taxon>
        <taxon>environmental samples</taxon>
    </lineage>
</organism>
<evidence type="ECO:0000313" key="2">
    <source>
        <dbReference type="EMBL" id="CAA9435104.1"/>
    </source>
</evidence>
<feature type="transmembrane region" description="Helical" evidence="1">
    <location>
        <begin position="12"/>
        <end position="32"/>
    </location>
</feature>
<feature type="transmembrane region" description="Helical" evidence="1">
    <location>
        <begin position="120"/>
        <end position="139"/>
    </location>
</feature>
<gene>
    <name evidence="2" type="ORF">AVDCRST_MAG22-3590</name>
</gene>